<dbReference type="AlphaFoldDB" id="A0A0A9AB23"/>
<organism evidence="1">
    <name type="scientific">Arundo donax</name>
    <name type="common">Giant reed</name>
    <name type="synonym">Donax arundinaceus</name>
    <dbReference type="NCBI Taxonomy" id="35708"/>
    <lineage>
        <taxon>Eukaryota</taxon>
        <taxon>Viridiplantae</taxon>
        <taxon>Streptophyta</taxon>
        <taxon>Embryophyta</taxon>
        <taxon>Tracheophyta</taxon>
        <taxon>Spermatophyta</taxon>
        <taxon>Magnoliopsida</taxon>
        <taxon>Liliopsida</taxon>
        <taxon>Poales</taxon>
        <taxon>Poaceae</taxon>
        <taxon>PACMAD clade</taxon>
        <taxon>Arundinoideae</taxon>
        <taxon>Arundineae</taxon>
        <taxon>Arundo</taxon>
    </lineage>
</organism>
<protein>
    <submittedName>
        <fullName evidence="1">Uncharacterized protein</fullName>
    </submittedName>
</protein>
<accession>A0A0A9AB23</accession>
<name>A0A0A9AB23_ARUDO</name>
<reference evidence="1" key="1">
    <citation type="submission" date="2014-09" db="EMBL/GenBank/DDBJ databases">
        <authorList>
            <person name="Magalhaes I.L.F."/>
            <person name="Oliveira U."/>
            <person name="Santos F.R."/>
            <person name="Vidigal T.H.D.A."/>
            <person name="Brescovit A.D."/>
            <person name="Santos A.J."/>
        </authorList>
    </citation>
    <scope>NUCLEOTIDE SEQUENCE</scope>
    <source>
        <tissue evidence="1">Shoot tissue taken approximately 20 cm above the soil surface</tissue>
    </source>
</reference>
<sequence length="40" mass="4426">MENLWAVQRITSNNGGHSIPPCVCPCAIRHHSSMSYNLNS</sequence>
<dbReference type="EMBL" id="GBRH01253633">
    <property type="protein sequence ID" value="JAD44262.1"/>
    <property type="molecule type" value="Transcribed_RNA"/>
</dbReference>
<evidence type="ECO:0000313" key="1">
    <source>
        <dbReference type="EMBL" id="JAD44262.1"/>
    </source>
</evidence>
<proteinExistence type="predicted"/>
<reference evidence="1" key="2">
    <citation type="journal article" date="2015" name="Data Brief">
        <title>Shoot transcriptome of the giant reed, Arundo donax.</title>
        <authorList>
            <person name="Barrero R.A."/>
            <person name="Guerrero F.D."/>
            <person name="Moolhuijzen P."/>
            <person name="Goolsby J.A."/>
            <person name="Tidwell J."/>
            <person name="Bellgard S.E."/>
            <person name="Bellgard M.I."/>
        </authorList>
    </citation>
    <scope>NUCLEOTIDE SEQUENCE</scope>
    <source>
        <tissue evidence="1">Shoot tissue taken approximately 20 cm above the soil surface</tissue>
    </source>
</reference>